<dbReference type="Proteomes" id="UP000236262">
    <property type="component" value="Unassembled WGS sequence"/>
</dbReference>
<dbReference type="AlphaFoldDB" id="A0A3G6RN56"/>
<keyword evidence="1" id="KW-0732">Signal</keyword>
<evidence type="ECO:0000313" key="4">
    <source>
        <dbReference type="Proteomes" id="UP000236262"/>
    </source>
</evidence>
<sequence>MKNVCVLITFGISMLSFAQVGIKTDKPYPSADLELGSNDKTLILNRVLNTSAIANPVDGMMIYDRSEECVKAYQNKKWSKCLGKGLNSRSAISSISLSCSSATISPAPTSGKTYKGTLTIPYTGGNGSSYESQIVKTNGLSAVLPAGMFSQGSGNLQYSVTGTPDQTGNITFNVNVVGNTCSVASR</sequence>
<dbReference type="EMBL" id="PPEH01000001">
    <property type="protein sequence ID" value="PNW15242.1"/>
    <property type="molecule type" value="Genomic_DNA"/>
</dbReference>
<dbReference type="KEGG" id="clac:EG342_05495"/>
<protein>
    <submittedName>
        <fullName evidence="3">Uncharacterized protein</fullName>
    </submittedName>
</protein>
<reference evidence="3 4" key="1">
    <citation type="submission" date="2018-01" db="EMBL/GenBank/DDBJ databases">
        <title>Draft genome sequences of Chryseobacterium lactis NCTC11390, Chryseobacterium oncorhynchi 701B-08, and Chryseobacterium viscerum 687B-08.</title>
        <authorList>
            <person name="Jeong J.-J."/>
            <person name="Lee Y.J."/>
            <person name="Park B."/>
            <person name="Choi I.-G."/>
            <person name="Kim K.D."/>
        </authorList>
    </citation>
    <scope>NUCLEOTIDE SEQUENCE [LARGE SCALE GENOMIC DNA]</scope>
    <source>
        <strain evidence="3 4">NCTC11390</strain>
    </source>
</reference>
<feature type="chain" id="PRO_5044593864" evidence="1">
    <location>
        <begin position="19"/>
        <end position="186"/>
    </location>
</feature>
<dbReference type="Proteomes" id="UP000279972">
    <property type="component" value="Chromosome"/>
</dbReference>
<feature type="signal peptide" evidence="1">
    <location>
        <begin position="1"/>
        <end position="18"/>
    </location>
</feature>
<evidence type="ECO:0000313" key="3">
    <source>
        <dbReference type="EMBL" id="PNW15242.1"/>
    </source>
</evidence>
<dbReference type="EMBL" id="CP033924">
    <property type="protein sequence ID" value="AZA81392.1"/>
    <property type="molecule type" value="Genomic_DNA"/>
</dbReference>
<organism evidence="3 4">
    <name type="scientific">Chryseobacterium lactis</name>
    <dbReference type="NCBI Taxonomy" id="1241981"/>
    <lineage>
        <taxon>Bacteria</taxon>
        <taxon>Pseudomonadati</taxon>
        <taxon>Bacteroidota</taxon>
        <taxon>Flavobacteriia</taxon>
        <taxon>Flavobacteriales</taxon>
        <taxon>Weeksellaceae</taxon>
        <taxon>Chryseobacterium group</taxon>
        <taxon>Chryseobacterium</taxon>
    </lineage>
</organism>
<evidence type="ECO:0000313" key="2">
    <source>
        <dbReference type="EMBL" id="AZA81392.1"/>
    </source>
</evidence>
<gene>
    <name evidence="3" type="ORF">C1637_02105</name>
    <name evidence="2" type="ORF">EG342_05495</name>
</gene>
<accession>A0A3G6RN56</accession>
<keyword evidence="5" id="KW-1185">Reference proteome</keyword>
<evidence type="ECO:0000256" key="1">
    <source>
        <dbReference type="SAM" id="SignalP"/>
    </source>
</evidence>
<proteinExistence type="predicted"/>
<name>A0A3G6RN56_CHRLC</name>
<reference evidence="2 5" key="2">
    <citation type="submission" date="2018-11" db="EMBL/GenBank/DDBJ databases">
        <title>Proposal to divide the Flavobacteriaceae and reorganize its genera based on Amino Acid Identity values calculated from whole genome sequences.</title>
        <authorList>
            <person name="Nicholson A.C."/>
            <person name="Gulvik C.A."/>
            <person name="Whitney A.M."/>
            <person name="Humrighouse B.W."/>
            <person name="Bell M."/>
            <person name="Holmes B."/>
            <person name="Steigerwalt A.G."/>
            <person name="Villarma A."/>
            <person name="Sheth M."/>
            <person name="Batra D."/>
            <person name="Pryor J."/>
            <person name="Bernardet J.-F."/>
            <person name="Hugo C."/>
            <person name="Kampfer P."/>
            <person name="Newman J."/>
            <person name="McQuiston J.R."/>
        </authorList>
    </citation>
    <scope>NUCLEOTIDE SEQUENCE [LARGE SCALE GENOMIC DNA]</scope>
    <source>
        <strain evidence="2 5">KC_1864</strain>
    </source>
</reference>
<evidence type="ECO:0000313" key="5">
    <source>
        <dbReference type="Proteomes" id="UP000279972"/>
    </source>
</evidence>